<evidence type="ECO:0000313" key="3">
    <source>
        <dbReference type="Proteomes" id="UP000075884"/>
    </source>
</evidence>
<sequence>MSYQCSEIGTENQTKTSSIHP</sequence>
<keyword evidence="3" id="KW-1185">Reference proteome</keyword>
<accession>A0A182NY51</accession>
<name>A0A182NY51_9DIPT</name>
<reference evidence="3" key="1">
    <citation type="submission" date="2013-03" db="EMBL/GenBank/DDBJ databases">
        <title>The Genome Sequence of Anopheles dirus WRAIR2.</title>
        <authorList>
            <consortium name="The Broad Institute Genomics Platform"/>
            <person name="Neafsey D.E."/>
            <person name="Walton C."/>
            <person name="Walker B."/>
            <person name="Young S.K."/>
            <person name="Zeng Q."/>
            <person name="Gargeya S."/>
            <person name="Fitzgerald M."/>
            <person name="Haas B."/>
            <person name="Abouelleil A."/>
            <person name="Allen A.W."/>
            <person name="Alvarado L."/>
            <person name="Arachchi H.M."/>
            <person name="Berlin A.M."/>
            <person name="Chapman S.B."/>
            <person name="Gainer-Dewar J."/>
            <person name="Goldberg J."/>
            <person name="Griggs A."/>
            <person name="Gujja S."/>
            <person name="Hansen M."/>
            <person name="Howarth C."/>
            <person name="Imamovic A."/>
            <person name="Ireland A."/>
            <person name="Larimer J."/>
            <person name="McCowan C."/>
            <person name="Murphy C."/>
            <person name="Pearson M."/>
            <person name="Poon T.W."/>
            <person name="Priest M."/>
            <person name="Roberts A."/>
            <person name="Saif S."/>
            <person name="Shea T."/>
            <person name="Sisk P."/>
            <person name="Sykes S."/>
            <person name="Wortman J."/>
            <person name="Nusbaum C."/>
            <person name="Birren B."/>
        </authorList>
    </citation>
    <scope>NUCLEOTIDE SEQUENCE [LARGE SCALE GENOMIC DNA]</scope>
    <source>
        <strain evidence="3">WRAIR2</strain>
    </source>
</reference>
<dbReference type="EnsemblMetazoa" id="ADIR014757-RA">
    <property type="protein sequence ID" value="ADIR014757-PA"/>
    <property type="gene ID" value="ADIR014757"/>
</dbReference>
<evidence type="ECO:0000313" key="2">
    <source>
        <dbReference type="EnsemblMetazoa" id="ADIR014757-PA"/>
    </source>
</evidence>
<proteinExistence type="predicted"/>
<feature type="region of interest" description="Disordered" evidence="1">
    <location>
        <begin position="1"/>
        <end position="21"/>
    </location>
</feature>
<protein>
    <submittedName>
        <fullName evidence="2">Uncharacterized protein</fullName>
    </submittedName>
</protein>
<reference evidence="2" key="2">
    <citation type="submission" date="2020-05" db="UniProtKB">
        <authorList>
            <consortium name="EnsemblMetazoa"/>
        </authorList>
    </citation>
    <scope>IDENTIFICATION</scope>
    <source>
        <strain evidence="2">WRAIR2</strain>
    </source>
</reference>
<dbReference type="Proteomes" id="UP000075884">
    <property type="component" value="Unassembled WGS sequence"/>
</dbReference>
<evidence type="ECO:0000256" key="1">
    <source>
        <dbReference type="SAM" id="MobiDB-lite"/>
    </source>
</evidence>
<dbReference type="VEuPathDB" id="VectorBase:ADIR014757"/>
<organism evidence="2 3">
    <name type="scientific">Anopheles dirus</name>
    <dbReference type="NCBI Taxonomy" id="7168"/>
    <lineage>
        <taxon>Eukaryota</taxon>
        <taxon>Metazoa</taxon>
        <taxon>Ecdysozoa</taxon>
        <taxon>Arthropoda</taxon>
        <taxon>Hexapoda</taxon>
        <taxon>Insecta</taxon>
        <taxon>Pterygota</taxon>
        <taxon>Neoptera</taxon>
        <taxon>Endopterygota</taxon>
        <taxon>Diptera</taxon>
        <taxon>Nematocera</taxon>
        <taxon>Culicoidea</taxon>
        <taxon>Culicidae</taxon>
        <taxon>Anophelinae</taxon>
        <taxon>Anopheles</taxon>
    </lineage>
</organism>
<dbReference type="AlphaFoldDB" id="A0A182NY51"/>